<proteinExistence type="predicted"/>
<feature type="region of interest" description="Disordered" evidence="1">
    <location>
        <begin position="81"/>
        <end position="104"/>
    </location>
</feature>
<name>A0A9W6WTY5_9STRA</name>
<dbReference type="EMBL" id="BSXW01000256">
    <property type="protein sequence ID" value="GMF16603.1"/>
    <property type="molecule type" value="Genomic_DNA"/>
</dbReference>
<dbReference type="AlphaFoldDB" id="A0A9W6WTY5"/>
<dbReference type="Proteomes" id="UP001165083">
    <property type="component" value="Unassembled WGS sequence"/>
</dbReference>
<accession>A0A9W6WTY5</accession>
<keyword evidence="3" id="KW-1185">Reference proteome</keyword>
<reference evidence="2" key="1">
    <citation type="submission" date="2023-04" db="EMBL/GenBank/DDBJ databases">
        <title>Phytophthora lilii NBRC 32176.</title>
        <authorList>
            <person name="Ichikawa N."/>
            <person name="Sato H."/>
            <person name="Tonouchi N."/>
        </authorList>
    </citation>
    <scope>NUCLEOTIDE SEQUENCE</scope>
    <source>
        <strain evidence="2">NBRC 32176</strain>
    </source>
</reference>
<evidence type="ECO:0000313" key="3">
    <source>
        <dbReference type="Proteomes" id="UP001165083"/>
    </source>
</evidence>
<organism evidence="2 3">
    <name type="scientific">Phytophthora lilii</name>
    <dbReference type="NCBI Taxonomy" id="2077276"/>
    <lineage>
        <taxon>Eukaryota</taxon>
        <taxon>Sar</taxon>
        <taxon>Stramenopiles</taxon>
        <taxon>Oomycota</taxon>
        <taxon>Peronosporomycetes</taxon>
        <taxon>Peronosporales</taxon>
        <taxon>Peronosporaceae</taxon>
        <taxon>Phytophthora</taxon>
    </lineage>
</organism>
<sequence>MCRQAFTVLALVAERKSQTEAHEGTFDSDEAMELQLQDGDTATLEGVIAFLDSYELTEDLFDQSEAIKSENFQVHPIHVSTELKPIPASPASSQPSKRRRIRTR</sequence>
<feature type="compositionally biased region" description="Low complexity" evidence="1">
    <location>
        <begin position="85"/>
        <end position="95"/>
    </location>
</feature>
<gene>
    <name evidence="2" type="ORF">Plil01_000594300</name>
</gene>
<evidence type="ECO:0000256" key="1">
    <source>
        <dbReference type="SAM" id="MobiDB-lite"/>
    </source>
</evidence>
<evidence type="ECO:0000313" key="2">
    <source>
        <dbReference type="EMBL" id="GMF16603.1"/>
    </source>
</evidence>
<comment type="caution">
    <text evidence="2">The sequence shown here is derived from an EMBL/GenBank/DDBJ whole genome shotgun (WGS) entry which is preliminary data.</text>
</comment>
<protein>
    <submittedName>
        <fullName evidence="2">Unnamed protein product</fullName>
    </submittedName>
</protein>